<name>A0A9X9Y227_9BRAD</name>
<dbReference type="AlphaFoldDB" id="A0A9X9Y227"/>
<proteinExistence type="predicted"/>
<feature type="compositionally biased region" description="Polar residues" evidence="1">
    <location>
        <begin position="1"/>
        <end position="12"/>
    </location>
</feature>
<organism evidence="2 3">
    <name type="scientific">Bradyrhizobium barranii subsp. barranii</name>
    <dbReference type="NCBI Taxonomy" id="2823807"/>
    <lineage>
        <taxon>Bacteria</taxon>
        <taxon>Pseudomonadati</taxon>
        <taxon>Pseudomonadota</taxon>
        <taxon>Alphaproteobacteria</taxon>
        <taxon>Hyphomicrobiales</taxon>
        <taxon>Nitrobacteraceae</taxon>
        <taxon>Bradyrhizobium</taxon>
        <taxon>Bradyrhizobium barranii</taxon>
    </lineage>
</organism>
<sequence length="55" mass="5904">MSEAQTPASPRANSGGHCWSSSFINGQFSAQPNAVTPRQREPIVLSRRAESMDSA</sequence>
<dbReference type="Proteomes" id="UP000664702">
    <property type="component" value="Chromosome"/>
</dbReference>
<feature type="compositionally biased region" description="Polar residues" evidence="1">
    <location>
        <begin position="19"/>
        <end position="36"/>
    </location>
</feature>
<dbReference type="RefSeq" id="WP_225004699.1">
    <property type="nucleotide sequence ID" value="NZ_CP086136.1"/>
</dbReference>
<evidence type="ECO:0000256" key="1">
    <source>
        <dbReference type="SAM" id="MobiDB-lite"/>
    </source>
</evidence>
<evidence type="ECO:0000313" key="3">
    <source>
        <dbReference type="Proteomes" id="UP000664702"/>
    </source>
</evidence>
<dbReference type="EMBL" id="CP086136">
    <property type="protein sequence ID" value="UEM13971.1"/>
    <property type="molecule type" value="Genomic_DNA"/>
</dbReference>
<feature type="region of interest" description="Disordered" evidence="1">
    <location>
        <begin position="1"/>
        <end position="55"/>
    </location>
</feature>
<dbReference type="KEGG" id="bban:J4G43_006785"/>
<reference evidence="2 3" key="1">
    <citation type="journal article" date="2022" name="Int. J. Syst. Evol. Microbiol.">
        <title>Strains of Bradyrhizobium barranii sp. nov. associated with legumes native to Canada are symbionts of soybeans and belong to different subspecies (subsp. barranii subsp. nov. and subsp. apii subsp. nov.) and symbiovars (sv. glycinearum and sv. septentrionale).</title>
        <authorList>
            <person name="Bromfield E.S.P."/>
            <person name="Cloutier S."/>
            <person name="Wasai-Hara S."/>
            <person name="Minamisawa K."/>
        </authorList>
    </citation>
    <scope>NUCLEOTIDE SEQUENCE [LARGE SCALE GENOMIC DNA]</scope>
    <source>
        <strain evidence="2 3">144S4</strain>
    </source>
</reference>
<protein>
    <submittedName>
        <fullName evidence="2">Uncharacterized protein</fullName>
    </submittedName>
</protein>
<gene>
    <name evidence="2" type="ORF">J4G43_006785</name>
</gene>
<evidence type="ECO:0000313" key="2">
    <source>
        <dbReference type="EMBL" id="UEM13971.1"/>
    </source>
</evidence>
<accession>A0A9X9Y227</accession>